<keyword evidence="8" id="KW-1185">Reference proteome</keyword>
<dbReference type="STRING" id="519472.BHY08_02740"/>
<dbReference type="GO" id="GO:0043093">
    <property type="term" value="P:FtsZ-dependent cytokinesis"/>
    <property type="evidence" value="ECO:0007669"/>
    <property type="project" value="UniProtKB-UniRule"/>
</dbReference>
<dbReference type="Gene3D" id="3.30.110.150">
    <property type="entry name" value="SepF-like protein"/>
    <property type="match status" value="1"/>
</dbReference>
<comment type="subcellular location">
    <subcellularLocation>
        <location evidence="5">Cytoplasm</location>
    </subcellularLocation>
    <text evidence="5">Localizes to the division site, in a FtsZ-dependent manner.</text>
</comment>
<keyword evidence="1 5" id="KW-0132">Cell division</keyword>
<sequence length="211" mass="24517">MNIFNKAGERFSDFFGVSDDDERYEESEPFVDEQIEDIIVEQSTPTQAETTQQKSEIQESNIKINEQNSVASGKEYDRPNERNQSADMPENQYTNKKIVEMNTYHQSTSNGNKRMIVSRQHRKVSVYEPRDYIDCKQIAQALFRREIVILSFRLMKEQPARRIVDFMTGVVYAVDGDIQRLGDDIFICTPPNVDVDSSITRNIITNHLTEY</sequence>
<dbReference type="InterPro" id="IPR007561">
    <property type="entry name" value="Cell_div_SepF/SepF-rel"/>
</dbReference>
<gene>
    <name evidence="5" type="primary">sepF</name>
    <name evidence="7" type="ORF">BHY08_02740</name>
</gene>
<comment type="similarity">
    <text evidence="5">Belongs to the SepF family.</text>
</comment>
<feature type="compositionally biased region" description="Polar residues" evidence="6">
    <location>
        <begin position="82"/>
        <end position="92"/>
    </location>
</feature>
<evidence type="ECO:0000256" key="2">
    <source>
        <dbReference type="ARBA" id="ARBA00023210"/>
    </source>
</evidence>
<feature type="compositionally biased region" description="Polar residues" evidence="6">
    <location>
        <begin position="41"/>
        <end position="71"/>
    </location>
</feature>
<dbReference type="KEGG" id="vte:BHY08_02740"/>
<dbReference type="RefSeq" id="WP_071456414.1">
    <property type="nucleotide sequence ID" value="NZ_CP017267.1"/>
</dbReference>
<feature type="region of interest" description="Disordered" evidence="6">
    <location>
        <begin position="40"/>
        <end position="92"/>
    </location>
</feature>
<comment type="function">
    <text evidence="4 5">Cell division protein that is part of the divisome complex and is recruited early to the Z-ring. Probably stimulates Z-ring formation, perhaps through the cross-linking of FtsZ protofilaments. Its function overlaps with FtsA.</text>
</comment>
<organism evidence="7 8">
    <name type="scientific">Vagococcus teuberi</name>
    <dbReference type="NCBI Taxonomy" id="519472"/>
    <lineage>
        <taxon>Bacteria</taxon>
        <taxon>Bacillati</taxon>
        <taxon>Bacillota</taxon>
        <taxon>Bacilli</taxon>
        <taxon>Lactobacillales</taxon>
        <taxon>Enterococcaceae</taxon>
        <taxon>Vagococcus</taxon>
    </lineage>
</organism>
<dbReference type="HAMAP" id="MF_01197">
    <property type="entry name" value="SepF"/>
    <property type="match status" value="1"/>
</dbReference>
<dbReference type="OrthoDB" id="9815206at2"/>
<reference evidence="7 8" key="1">
    <citation type="submission" date="2016-09" db="EMBL/GenBank/DDBJ databases">
        <title>Vagococcus teuberi sp. nov., isolated from the Malian artisanal sour milk fene.</title>
        <authorList>
            <person name="Wullschleger S."/>
            <person name="Seifert C."/>
            <person name="Baumgartner S."/>
            <person name="Lacroix C."/>
            <person name="Bonfoh B."/>
            <person name="Stevens M.J."/>
            <person name="Meile L."/>
        </authorList>
    </citation>
    <scope>NUCLEOTIDE SEQUENCE [LARGE SCALE GENOMIC DNA]</scope>
    <source>
        <strain evidence="7 8">DSM 21459</strain>
    </source>
</reference>
<evidence type="ECO:0000256" key="6">
    <source>
        <dbReference type="SAM" id="MobiDB-lite"/>
    </source>
</evidence>
<dbReference type="AlphaFoldDB" id="A0A1J0A4J0"/>
<name>A0A1J0A4J0_9ENTE</name>
<keyword evidence="5" id="KW-0963">Cytoplasm</keyword>
<evidence type="ECO:0000256" key="5">
    <source>
        <dbReference type="HAMAP-Rule" id="MF_01197"/>
    </source>
</evidence>
<dbReference type="GO" id="GO:0000917">
    <property type="term" value="P:division septum assembly"/>
    <property type="evidence" value="ECO:0007669"/>
    <property type="project" value="UniProtKB-KW"/>
</dbReference>
<dbReference type="PANTHER" id="PTHR35798:SF1">
    <property type="entry name" value="CELL DIVISION PROTEIN SEPF"/>
    <property type="match status" value="1"/>
</dbReference>
<evidence type="ECO:0000313" key="8">
    <source>
        <dbReference type="Proteomes" id="UP000191200"/>
    </source>
</evidence>
<dbReference type="Pfam" id="PF04472">
    <property type="entry name" value="SepF"/>
    <property type="match status" value="1"/>
</dbReference>
<keyword evidence="3 5" id="KW-0131">Cell cycle</keyword>
<dbReference type="InterPro" id="IPR023052">
    <property type="entry name" value="Cell_div_SepF"/>
</dbReference>
<protein>
    <recommendedName>
        <fullName evidence="5">Cell division protein SepF</fullName>
    </recommendedName>
</protein>
<keyword evidence="2 5" id="KW-0717">Septation</keyword>
<comment type="subunit">
    <text evidence="5">Homodimer. Interacts with FtsZ.</text>
</comment>
<dbReference type="PANTHER" id="PTHR35798">
    <property type="entry name" value="CELL DIVISION PROTEIN SEPF"/>
    <property type="match status" value="1"/>
</dbReference>
<evidence type="ECO:0000313" key="7">
    <source>
        <dbReference type="EMBL" id="APB30838.1"/>
    </source>
</evidence>
<dbReference type="Proteomes" id="UP000191200">
    <property type="component" value="Chromosome"/>
</dbReference>
<evidence type="ECO:0000256" key="3">
    <source>
        <dbReference type="ARBA" id="ARBA00023306"/>
    </source>
</evidence>
<dbReference type="EMBL" id="CP017267">
    <property type="protein sequence ID" value="APB30838.1"/>
    <property type="molecule type" value="Genomic_DNA"/>
</dbReference>
<evidence type="ECO:0000256" key="1">
    <source>
        <dbReference type="ARBA" id="ARBA00022618"/>
    </source>
</evidence>
<dbReference type="GO" id="GO:0005737">
    <property type="term" value="C:cytoplasm"/>
    <property type="evidence" value="ECO:0007669"/>
    <property type="project" value="UniProtKB-SubCell"/>
</dbReference>
<dbReference type="InterPro" id="IPR038594">
    <property type="entry name" value="SepF-like_sf"/>
</dbReference>
<accession>A0A1J0A4J0</accession>
<proteinExistence type="inferred from homology"/>
<evidence type="ECO:0000256" key="4">
    <source>
        <dbReference type="ARBA" id="ARBA00044936"/>
    </source>
</evidence>